<dbReference type="SMART" id="SM00909">
    <property type="entry name" value="Germane"/>
    <property type="match status" value="1"/>
</dbReference>
<dbReference type="OrthoDB" id="1683231at2"/>
<sequence length="339" mass="38199">MRRLSLLLIFLLIFTLSFSGCARQSQPPKENPPVEELKISDYFPTAANLYWIYEGVGNEYAGGRVDTEFIDENRVQLSQDNGGTVLARVFEVNEYGVKLIFSKEESYYRINYLNETPEQEKFYLKAPLKVGTSWQDGETTWTIASLEEKIKVPAGEYVCIKVVGKSKDSTLERYFAKGVGLVKQKFIAGEAVVEDNLSKFGDAEKDNNLPKKELVIFYPSQNIDKVLKDGINETFKTGESLADKITNILKQDKYRVLSKDVKLLDLERKDTVLRVNFSKDLISGMNAGSSYEGLILDSIVNTYGNNFGVEGVIINIEGKGYESGHFAFGKDEVLKVKQH</sequence>
<evidence type="ECO:0000256" key="1">
    <source>
        <dbReference type="SAM" id="SignalP"/>
    </source>
</evidence>
<evidence type="ECO:0000259" key="2">
    <source>
        <dbReference type="SMART" id="SM00909"/>
    </source>
</evidence>
<proteinExistence type="predicted"/>
<dbReference type="PATRIC" id="fig|520767.4.peg.718"/>
<protein>
    <recommendedName>
        <fullName evidence="2">GerMN domain-containing protein</fullName>
    </recommendedName>
</protein>
<gene>
    <name evidence="3" type="ORF">ATZ99_06310</name>
</gene>
<dbReference type="Proteomes" id="UP000075737">
    <property type="component" value="Unassembled WGS sequence"/>
</dbReference>
<organism evidence="3 4">
    <name type="scientific">Thermovenabulum gondwanense</name>
    <dbReference type="NCBI Taxonomy" id="520767"/>
    <lineage>
        <taxon>Bacteria</taxon>
        <taxon>Bacillati</taxon>
        <taxon>Bacillota</taxon>
        <taxon>Clostridia</taxon>
        <taxon>Thermosediminibacterales</taxon>
        <taxon>Thermosediminibacteraceae</taxon>
        <taxon>Thermovenabulum</taxon>
    </lineage>
</organism>
<dbReference type="EMBL" id="LOHZ01000022">
    <property type="protein sequence ID" value="KYO67345.1"/>
    <property type="molecule type" value="Genomic_DNA"/>
</dbReference>
<feature type="signal peptide" evidence="1">
    <location>
        <begin position="1"/>
        <end position="22"/>
    </location>
</feature>
<dbReference type="PROSITE" id="PS51257">
    <property type="entry name" value="PROKAR_LIPOPROTEIN"/>
    <property type="match status" value="1"/>
</dbReference>
<dbReference type="STRING" id="520767.ATZ99_06310"/>
<accession>A0A162MU51</accession>
<name>A0A162MU51_9FIRM</name>
<reference evidence="3 4" key="1">
    <citation type="submission" date="2015-12" db="EMBL/GenBank/DDBJ databases">
        <title>Draft genome of Thermovenabulum gondwanense isolated from a red thermophilic microbial mat colonisisng an outflow channel of a bore well.</title>
        <authorList>
            <person name="Patel B.K."/>
        </authorList>
    </citation>
    <scope>NUCLEOTIDE SEQUENCE [LARGE SCALE GENOMIC DNA]</scope>
    <source>
        <strain evidence="3 4">R270</strain>
    </source>
</reference>
<feature type="domain" description="GerMN" evidence="2">
    <location>
        <begin position="238"/>
        <end position="325"/>
    </location>
</feature>
<evidence type="ECO:0000313" key="4">
    <source>
        <dbReference type="Proteomes" id="UP000075737"/>
    </source>
</evidence>
<dbReference type="RefSeq" id="WP_068747796.1">
    <property type="nucleotide sequence ID" value="NZ_LOHZ01000022.1"/>
</dbReference>
<dbReference type="Pfam" id="PF10646">
    <property type="entry name" value="Germane"/>
    <property type="match status" value="1"/>
</dbReference>
<dbReference type="Gene3D" id="2.40.360.20">
    <property type="match status" value="1"/>
</dbReference>
<keyword evidence="4" id="KW-1185">Reference proteome</keyword>
<evidence type="ECO:0000313" key="3">
    <source>
        <dbReference type="EMBL" id="KYO67345.1"/>
    </source>
</evidence>
<feature type="chain" id="PRO_5007837533" description="GerMN domain-containing protein" evidence="1">
    <location>
        <begin position="23"/>
        <end position="339"/>
    </location>
</feature>
<dbReference type="AlphaFoldDB" id="A0A162MU51"/>
<dbReference type="InterPro" id="IPR019606">
    <property type="entry name" value="GerMN"/>
</dbReference>
<keyword evidence="1" id="KW-0732">Signal</keyword>
<comment type="caution">
    <text evidence="3">The sequence shown here is derived from an EMBL/GenBank/DDBJ whole genome shotgun (WGS) entry which is preliminary data.</text>
</comment>